<comment type="caution">
    <text evidence="9">The sequence shown here is derived from an EMBL/GenBank/DDBJ whole genome shotgun (WGS) entry which is preliminary data.</text>
</comment>
<evidence type="ECO:0000256" key="4">
    <source>
        <dbReference type="ARBA" id="ARBA00022692"/>
    </source>
</evidence>
<evidence type="ECO:0000256" key="2">
    <source>
        <dbReference type="ARBA" id="ARBA00008806"/>
    </source>
</evidence>
<gene>
    <name evidence="9" type="ORF">GCM10025876_41200</name>
</gene>
<dbReference type="EMBL" id="BSUN01000003">
    <property type="protein sequence ID" value="GMA37916.1"/>
    <property type="molecule type" value="Genomic_DNA"/>
</dbReference>
<feature type="transmembrane region" description="Helical" evidence="8">
    <location>
        <begin position="66"/>
        <end position="87"/>
    </location>
</feature>
<dbReference type="CDD" id="cd01127">
    <property type="entry name" value="TrwB_TraG_TraD_VirD4"/>
    <property type="match status" value="1"/>
</dbReference>
<evidence type="ECO:0000256" key="6">
    <source>
        <dbReference type="ARBA" id="ARBA00023136"/>
    </source>
</evidence>
<feature type="compositionally biased region" description="Basic residues" evidence="7">
    <location>
        <begin position="490"/>
        <end position="505"/>
    </location>
</feature>
<evidence type="ECO:0000256" key="5">
    <source>
        <dbReference type="ARBA" id="ARBA00022989"/>
    </source>
</evidence>
<keyword evidence="6 8" id="KW-0472">Membrane</keyword>
<dbReference type="RefSeq" id="WP_284329588.1">
    <property type="nucleotide sequence ID" value="NZ_BSUN01000003.1"/>
</dbReference>
<dbReference type="Proteomes" id="UP001157125">
    <property type="component" value="Unassembled WGS sequence"/>
</dbReference>
<feature type="region of interest" description="Disordered" evidence="7">
    <location>
        <begin position="489"/>
        <end position="601"/>
    </location>
</feature>
<organism evidence="9 10">
    <name type="scientific">Demequina litorisediminis</name>
    <dbReference type="NCBI Taxonomy" id="1849022"/>
    <lineage>
        <taxon>Bacteria</taxon>
        <taxon>Bacillati</taxon>
        <taxon>Actinomycetota</taxon>
        <taxon>Actinomycetes</taxon>
        <taxon>Micrococcales</taxon>
        <taxon>Demequinaceae</taxon>
        <taxon>Demequina</taxon>
    </lineage>
</organism>
<keyword evidence="5 8" id="KW-1133">Transmembrane helix</keyword>
<sequence length="601" mass="63996">MSDRRPLDPQFASLLTLGGVALTCGTGLYAGLHWGTAAASIDQDVPGHPLDAVDALVDGTIQWPGAWGWAIAAGIWAAGAAVTVALGMHSRRATTHKGLASARKVTKATSPNDTHRQVIGFEGNKPVSIRSEDAGLMIAPPRSGKTTTRVIGAVIDAPGAVVTTSTKAEVLRLTHLSRSHKGSVHVFDPEGMSGWPTPASWDIVAGCQDPNEADERARAMVKAAPMGEGATNAAFFEQAASAVLGAYLHAAALDGRTIADVVAWAHDTRMRDPYSILESHHDAAPGWASELETYTRGQAGPTIQSVQMTLGNALSALRTGKTVEAVLPSPRMFDVDAFLDSSDTLYLMSTMGEGSAAPLTTALVATIERHARIRSQQSTTGRFETPVTLVLDEAPNIAPIPSLPALMTDSGGRGMIVWTITQSFAQARGALGCQRRAHHVQRCRRRRAARRSEGERPSQATLGPCRQAPGRTHHVFHRRHVSRITVIQHRVGRQPPRRPNPRTAHRQGAAVLPQPATGPHHHTTLLGAARRQRDSSLPRGLRKQGAGMDDELMAIADNLAAESAPVESDSPPVPRRLDWDKLPPALRAEAPRRPGPVGGVA</sequence>
<accession>A0ABQ6IJL1</accession>
<keyword evidence="4 8" id="KW-0812">Transmembrane</keyword>
<comment type="subcellular location">
    <subcellularLocation>
        <location evidence="1">Cell membrane</location>
        <topology evidence="1">Multi-pass membrane protein</topology>
    </subcellularLocation>
</comment>
<proteinExistence type="inferred from homology"/>
<feature type="region of interest" description="Disordered" evidence="7">
    <location>
        <begin position="445"/>
        <end position="472"/>
    </location>
</feature>
<dbReference type="InterPro" id="IPR027417">
    <property type="entry name" value="P-loop_NTPase"/>
</dbReference>
<dbReference type="PANTHER" id="PTHR37937">
    <property type="entry name" value="CONJUGATIVE TRANSFER: DNA TRANSPORT"/>
    <property type="match status" value="1"/>
</dbReference>
<keyword evidence="3" id="KW-1003">Cell membrane</keyword>
<evidence type="ECO:0008006" key="11">
    <source>
        <dbReference type="Google" id="ProtNLM"/>
    </source>
</evidence>
<name>A0ABQ6IJL1_9MICO</name>
<dbReference type="Pfam" id="PF02534">
    <property type="entry name" value="T4SS-DNA_transf"/>
    <property type="match status" value="1"/>
</dbReference>
<reference evidence="10" key="1">
    <citation type="journal article" date="2019" name="Int. J. Syst. Evol. Microbiol.">
        <title>The Global Catalogue of Microorganisms (GCM) 10K type strain sequencing project: providing services to taxonomists for standard genome sequencing and annotation.</title>
        <authorList>
            <consortium name="The Broad Institute Genomics Platform"/>
            <consortium name="The Broad Institute Genome Sequencing Center for Infectious Disease"/>
            <person name="Wu L."/>
            <person name="Ma J."/>
        </authorList>
    </citation>
    <scope>NUCLEOTIDE SEQUENCE [LARGE SCALE GENOMIC DNA]</scope>
    <source>
        <strain evidence="10">NBRC 112299</strain>
    </source>
</reference>
<evidence type="ECO:0000256" key="8">
    <source>
        <dbReference type="SAM" id="Phobius"/>
    </source>
</evidence>
<comment type="similarity">
    <text evidence="2">Belongs to the VirD4/TraG family.</text>
</comment>
<evidence type="ECO:0000313" key="9">
    <source>
        <dbReference type="EMBL" id="GMA37916.1"/>
    </source>
</evidence>
<protein>
    <recommendedName>
        <fullName evidence="11">TraM recognition site of TraD and TraG</fullName>
    </recommendedName>
</protein>
<evidence type="ECO:0000313" key="10">
    <source>
        <dbReference type="Proteomes" id="UP001157125"/>
    </source>
</evidence>
<dbReference type="Gene3D" id="3.40.50.300">
    <property type="entry name" value="P-loop containing nucleotide triphosphate hydrolases"/>
    <property type="match status" value="1"/>
</dbReference>
<dbReference type="SUPFAM" id="SSF52540">
    <property type="entry name" value="P-loop containing nucleoside triphosphate hydrolases"/>
    <property type="match status" value="1"/>
</dbReference>
<dbReference type="InterPro" id="IPR003688">
    <property type="entry name" value="TraG/VirD4"/>
</dbReference>
<evidence type="ECO:0000256" key="7">
    <source>
        <dbReference type="SAM" id="MobiDB-lite"/>
    </source>
</evidence>
<keyword evidence="10" id="KW-1185">Reference proteome</keyword>
<dbReference type="PANTHER" id="PTHR37937:SF1">
    <property type="entry name" value="CONJUGATIVE TRANSFER: DNA TRANSPORT"/>
    <property type="match status" value="1"/>
</dbReference>
<dbReference type="InterPro" id="IPR051539">
    <property type="entry name" value="T4SS-coupling_protein"/>
</dbReference>
<feature type="transmembrane region" description="Helical" evidence="8">
    <location>
        <begin position="12"/>
        <end position="32"/>
    </location>
</feature>
<evidence type="ECO:0000256" key="3">
    <source>
        <dbReference type="ARBA" id="ARBA00022475"/>
    </source>
</evidence>
<evidence type="ECO:0000256" key="1">
    <source>
        <dbReference type="ARBA" id="ARBA00004651"/>
    </source>
</evidence>